<name>A0ABX2GPN6_9FIRM</name>
<keyword evidence="2" id="KW-1185">Reference proteome</keyword>
<dbReference type="EMBL" id="JAAIPF010000023">
    <property type="protein sequence ID" value="NSF74249.1"/>
    <property type="molecule type" value="Genomic_DNA"/>
</dbReference>
<sequence length="56" mass="6633">MTEHEELLILRVLAVKQAQELEASNRIITERDEKIRKQNIQINNMIQALLHARKKL</sequence>
<reference evidence="1 2" key="1">
    <citation type="journal article" date="2020" name="Cell Host Microbe">
        <title>Functional and Genomic Variation between Human-Derived Isolates of Lachnospiraceae Reveals Inter- and Intra-Species Diversity.</title>
        <authorList>
            <person name="Sorbara M.T."/>
            <person name="Littmann E.R."/>
            <person name="Fontana E."/>
            <person name="Moody T.U."/>
            <person name="Kohout C.E."/>
            <person name="Gjonbalaj M."/>
            <person name="Eaton V."/>
            <person name="Seok R."/>
            <person name="Leiner I.M."/>
            <person name="Pamer E.G."/>
        </authorList>
    </citation>
    <scope>NUCLEOTIDE SEQUENCE [LARGE SCALE GENOMIC DNA]</scope>
    <source>
        <strain evidence="1 2">MSK.20.11</strain>
    </source>
</reference>
<evidence type="ECO:0000313" key="1">
    <source>
        <dbReference type="EMBL" id="NSF74249.1"/>
    </source>
</evidence>
<gene>
    <name evidence="1" type="ORF">G4952_10580</name>
</gene>
<accession>A0ABX2GPN6</accession>
<evidence type="ECO:0000313" key="2">
    <source>
        <dbReference type="Proteomes" id="UP000822152"/>
    </source>
</evidence>
<protein>
    <submittedName>
        <fullName evidence="1">Uncharacterized protein</fullName>
    </submittedName>
</protein>
<comment type="caution">
    <text evidence="1">The sequence shown here is derived from an EMBL/GenBank/DDBJ whole genome shotgun (WGS) entry which is preliminary data.</text>
</comment>
<dbReference type="Proteomes" id="UP000822152">
    <property type="component" value="Unassembled WGS sequence"/>
</dbReference>
<proteinExistence type="predicted"/>
<dbReference type="RefSeq" id="WP_173743686.1">
    <property type="nucleotide sequence ID" value="NZ_JAAIPF010000023.1"/>
</dbReference>
<organism evidence="1 2">
    <name type="scientific">Blautia wexlerae</name>
    <dbReference type="NCBI Taxonomy" id="418240"/>
    <lineage>
        <taxon>Bacteria</taxon>
        <taxon>Bacillati</taxon>
        <taxon>Bacillota</taxon>
        <taxon>Clostridia</taxon>
        <taxon>Lachnospirales</taxon>
        <taxon>Lachnospiraceae</taxon>
        <taxon>Blautia</taxon>
    </lineage>
</organism>